<organism evidence="2 3">
    <name type="scientific">Thermophilibacter provencensis</name>
    <dbReference type="NCBI Taxonomy" id="1852386"/>
    <lineage>
        <taxon>Bacteria</taxon>
        <taxon>Bacillati</taxon>
        <taxon>Actinomycetota</taxon>
        <taxon>Coriobacteriia</taxon>
        <taxon>Coriobacteriales</taxon>
        <taxon>Atopobiaceae</taxon>
        <taxon>Thermophilibacter</taxon>
    </lineage>
</organism>
<dbReference type="RefSeq" id="WP_289510909.1">
    <property type="nucleotide sequence ID" value="NZ_JAUDEA010000004.1"/>
</dbReference>
<dbReference type="GO" id="GO:0005524">
    <property type="term" value="F:ATP binding"/>
    <property type="evidence" value="ECO:0007669"/>
    <property type="project" value="UniProtKB-KW"/>
</dbReference>
<sequence length="315" mass="34385">MTRDFYPFVEEENTAPKGDAPVCEVHHPARIAVYDDASAAPRVVIIEPCDVREYLEQITAAVNRLSHEQGGTIPFMVIREIVENFIHAYFQAPTITILDGGNTIRFSDQGPGIKSKSLALEYGTSSATEEMKRYIRGVGSGLPYVQQYMADKGGSLEIEDNIAGGTVVTISTHPKEEARALSGVEAEGPQEPATPWGTPQQMPMATPMPAPAYPQQPVPAWQGAPYQQMPYHPAAYQPMPYQQPTYQQALTVDERGQQVLSYLSSHESVGPSELTRSYGASGPTWSRALSNLSAQGLIMKVGQKYQLTGIGRSLI</sequence>
<accession>A0ABT7V2I2</accession>
<evidence type="ECO:0000259" key="1">
    <source>
        <dbReference type="Pfam" id="PF02518"/>
    </source>
</evidence>
<dbReference type="Gene3D" id="1.10.10.10">
    <property type="entry name" value="Winged helix-like DNA-binding domain superfamily/Winged helix DNA-binding domain"/>
    <property type="match status" value="1"/>
</dbReference>
<dbReference type="InterPro" id="IPR003594">
    <property type="entry name" value="HATPase_dom"/>
</dbReference>
<feature type="domain" description="Histidine kinase/HSP90-like ATPase" evidence="1">
    <location>
        <begin position="76"/>
        <end position="174"/>
    </location>
</feature>
<dbReference type="InterPro" id="IPR036388">
    <property type="entry name" value="WH-like_DNA-bd_sf"/>
</dbReference>
<keyword evidence="3" id="KW-1185">Reference proteome</keyword>
<proteinExistence type="predicted"/>
<dbReference type="Gene3D" id="3.30.565.10">
    <property type="entry name" value="Histidine kinase-like ATPase, C-terminal domain"/>
    <property type="match status" value="1"/>
</dbReference>
<protein>
    <submittedName>
        <fullName evidence="2">ATP-binding protein</fullName>
    </submittedName>
</protein>
<gene>
    <name evidence="2" type="ORF">QUW25_03855</name>
</gene>
<dbReference type="InterPro" id="IPR036390">
    <property type="entry name" value="WH_DNA-bd_sf"/>
</dbReference>
<dbReference type="Pfam" id="PF02518">
    <property type="entry name" value="HATPase_c"/>
    <property type="match status" value="1"/>
</dbReference>
<reference evidence="3" key="1">
    <citation type="submission" date="2023-06" db="EMBL/GenBank/DDBJ databases">
        <title>Identification and characterization of horizontal gene transfer across gut microbiota members of farm animals based on homology search.</title>
        <authorList>
            <person name="Zeman M."/>
            <person name="Kubasova T."/>
            <person name="Jahodarova E."/>
            <person name="Nykrynova M."/>
            <person name="Rychlik I."/>
        </authorList>
    </citation>
    <scope>NUCLEOTIDE SEQUENCE [LARGE SCALE GENOMIC DNA]</scope>
    <source>
        <strain evidence="3">153_Feed</strain>
    </source>
</reference>
<name>A0ABT7V2I2_9ACTN</name>
<reference evidence="2 3" key="2">
    <citation type="submission" date="2023-06" db="EMBL/GenBank/DDBJ databases">
        <title>Identification and characterization of horizontal gene transfer across gut microbiota members of farm animals based on homology search.</title>
        <authorList>
            <person name="Schwarzerova J."/>
            <person name="Nykrynova M."/>
            <person name="Jureckova K."/>
            <person name="Cejkova D."/>
            <person name="Rychlik I."/>
        </authorList>
    </citation>
    <scope>NUCLEOTIDE SEQUENCE [LARGE SCALE GENOMIC DNA]</scope>
    <source>
        <strain evidence="2 3">153_Feed</strain>
    </source>
</reference>
<evidence type="ECO:0000313" key="2">
    <source>
        <dbReference type="EMBL" id="MDM8270812.1"/>
    </source>
</evidence>
<keyword evidence="2" id="KW-0067">ATP-binding</keyword>
<dbReference type="SUPFAM" id="SSF46785">
    <property type="entry name" value="Winged helix' DNA-binding domain"/>
    <property type="match status" value="1"/>
</dbReference>
<dbReference type="EMBL" id="JAUDEA010000004">
    <property type="protein sequence ID" value="MDM8270812.1"/>
    <property type="molecule type" value="Genomic_DNA"/>
</dbReference>
<dbReference type="SUPFAM" id="SSF55874">
    <property type="entry name" value="ATPase domain of HSP90 chaperone/DNA topoisomerase II/histidine kinase"/>
    <property type="match status" value="1"/>
</dbReference>
<reference evidence="2 3" key="3">
    <citation type="submission" date="2023-06" db="EMBL/GenBank/DDBJ databases">
        <authorList>
            <person name="Zeman M."/>
            <person name="Kubasova T."/>
            <person name="Jahodarova E."/>
            <person name="Nykrynova M."/>
            <person name="Rychlik I."/>
        </authorList>
    </citation>
    <scope>NUCLEOTIDE SEQUENCE [LARGE SCALE GENOMIC DNA]</scope>
    <source>
        <strain evidence="2 3">153_Feed</strain>
    </source>
</reference>
<comment type="caution">
    <text evidence="2">The sequence shown here is derived from an EMBL/GenBank/DDBJ whole genome shotgun (WGS) entry which is preliminary data.</text>
</comment>
<dbReference type="InterPro" id="IPR036890">
    <property type="entry name" value="HATPase_C_sf"/>
</dbReference>
<evidence type="ECO:0000313" key="3">
    <source>
        <dbReference type="Proteomes" id="UP001529256"/>
    </source>
</evidence>
<keyword evidence="2" id="KW-0547">Nucleotide-binding</keyword>
<dbReference type="Proteomes" id="UP001529256">
    <property type="component" value="Unassembled WGS sequence"/>
</dbReference>